<feature type="domain" description="Thymidylate kinase-like" evidence="12">
    <location>
        <begin position="9"/>
        <end position="207"/>
    </location>
</feature>
<dbReference type="CDD" id="cd01672">
    <property type="entry name" value="TMPK"/>
    <property type="match status" value="1"/>
</dbReference>
<evidence type="ECO:0000256" key="1">
    <source>
        <dbReference type="ARBA" id="ARBA00009776"/>
    </source>
</evidence>
<comment type="caution">
    <text evidence="13">The sequence shown here is derived from an EMBL/GenBank/DDBJ whole genome shotgun (WGS) entry which is preliminary data.</text>
</comment>
<dbReference type="Gene3D" id="3.40.50.300">
    <property type="entry name" value="P-loop containing nucleotide triphosphate hydrolases"/>
    <property type="match status" value="1"/>
</dbReference>
<protein>
    <recommendedName>
        <fullName evidence="3 11">Thymidylate kinase</fullName>
        <ecNumber evidence="2 11">2.7.4.9</ecNumber>
    </recommendedName>
    <alternativeName>
        <fullName evidence="11">dTMP kinase</fullName>
    </alternativeName>
</protein>
<dbReference type="GO" id="GO:0005829">
    <property type="term" value="C:cytosol"/>
    <property type="evidence" value="ECO:0007669"/>
    <property type="project" value="TreeGrafter"/>
</dbReference>
<sequence length="218" mass="24256">MSKGLFITFEGTEGGGKSTQVKLFVEKLTAEGYNVVQTREPGGTLISEKIRAILLDPENNLMDGMTEMLLYAASRAQHAVEVIKPALEQGKIVVCDRFIDASIAYQGYGMGLSIEKILLVNSLATGELVPNRTYMLDLPVEIGMQRIAEKRGHNEDLRAIGLDRIESKAIEYHRKVRSGFLQIANTQPERVTLIDATQDIGAIEQDIWKDFLQMENSL</sequence>
<reference evidence="13 14" key="1">
    <citation type="submission" date="2016-09" db="EMBL/GenBank/DDBJ databases">
        <title>Draft genome sequence for the type strain of Desulfuribacillus alkaliarsenatis AHT28, an obligately anaerobic, sulfidogenic bacterium isolated from Russian soda lake sediments.</title>
        <authorList>
            <person name="Abin C.A."/>
            <person name="Hollibaugh J.T."/>
        </authorList>
    </citation>
    <scope>NUCLEOTIDE SEQUENCE [LARGE SCALE GENOMIC DNA]</scope>
    <source>
        <strain evidence="13 14">AHT28</strain>
    </source>
</reference>
<evidence type="ECO:0000256" key="11">
    <source>
        <dbReference type="HAMAP-Rule" id="MF_00165"/>
    </source>
</evidence>
<dbReference type="GO" id="GO:0006227">
    <property type="term" value="P:dUDP biosynthetic process"/>
    <property type="evidence" value="ECO:0007669"/>
    <property type="project" value="TreeGrafter"/>
</dbReference>
<evidence type="ECO:0000256" key="4">
    <source>
        <dbReference type="ARBA" id="ARBA00022679"/>
    </source>
</evidence>
<dbReference type="EMBL" id="MIJE01000035">
    <property type="protein sequence ID" value="OEF95737.1"/>
    <property type="molecule type" value="Genomic_DNA"/>
</dbReference>
<dbReference type="EC" id="2.7.4.9" evidence="2 11"/>
<evidence type="ECO:0000256" key="5">
    <source>
        <dbReference type="ARBA" id="ARBA00022727"/>
    </source>
</evidence>
<gene>
    <name evidence="11" type="primary">tmk</name>
    <name evidence="13" type="ORF">BHF68_11605</name>
</gene>
<evidence type="ECO:0000313" key="13">
    <source>
        <dbReference type="EMBL" id="OEF95737.1"/>
    </source>
</evidence>
<dbReference type="PANTHER" id="PTHR10344">
    <property type="entry name" value="THYMIDYLATE KINASE"/>
    <property type="match status" value="1"/>
</dbReference>
<comment type="catalytic activity">
    <reaction evidence="9 11">
        <text>dTMP + ATP = dTDP + ADP</text>
        <dbReference type="Rhea" id="RHEA:13517"/>
        <dbReference type="ChEBI" id="CHEBI:30616"/>
        <dbReference type="ChEBI" id="CHEBI:58369"/>
        <dbReference type="ChEBI" id="CHEBI:63528"/>
        <dbReference type="ChEBI" id="CHEBI:456216"/>
        <dbReference type="EC" id="2.7.4.9"/>
    </reaction>
</comment>
<comment type="function">
    <text evidence="10 11">Phosphorylation of dTMP to form dTDP in both de novo and salvage pathways of dTTP synthesis.</text>
</comment>
<evidence type="ECO:0000256" key="10">
    <source>
        <dbReference type="ARBA" id="ARBA00057735"/>
    </source>
</evidence>
<dbReference type="OrthoDB" id="9774907at2"/>
<dbReference type="FunFam" id="3.40.50.300:FF:000225">
    <property type="entry name" value="Thymidylate kinase"/>
    <property type="match status" value="1"/>
</dbReference>
<dbReference type="PANTHER" id="PTHR10344:SF4">
    <property type="entry name" value="UMP-CMP KINASE 2, MITOCHONDRIAL"/>
    <property type="match status" value="1"/>
</dbReference>
<dbReference type="GO" id="GO:0004798">
    <property type="term" value="F:dTMP kinase activity"/>
    <property type="evidence" value="ECO:0007669"/>
    <property type="project" value="UniProtKB-UniRule"/>
</dbReference>
<dbReference type="Proteomes" id="UP000094296">
    <property type="component" value="Unassembled WGS sequence"/>
</dbReference>
<dbReference type="Pfam" id="PF02223">
    <property type="entry name" value="Thymidylate_kin"/>
    <property type="match status" value="1"/>
</dbReference>
<keyword evidence="7 11" id="KW-0418">Kinase</keyword>
<feature type="binding site" evidence="11">
    <location>
        <begin position="11"/>
        <end position="18"/>
    </location>
    <ligand>
        <name>ATP</name>
        <dbReference type="ChEBI" id="CHEBI:30616"/>
    </ligand>
</feature>
<dbReference type="GO" id="GO:0006235">
    <property type="term" value="P:dTTP biosynthetic process"/>
    <property type="evidence" value="ECO:0007669"/>
    <property type="project" value="UniProtKB-UniRule"/>
</dbReference>
<dbReference type="GO" id="GO:0006233">
    <property type="term" value="P:dTDP biosynthetic process"/>
    <property type="evidence" value="ECO:0007669"/>
    <property type="project" value="InterPro"/>
</dbReference>
<evidence type="ECO:0000256" key="2">
    <source>
        <dbReference type="ARBA" id="ARBA00012980"/>
    </source>
</evidence>
<comment type="similarity">
    <text evidence="1 11">Belongs to the thymidylate kinase family.</text>
</comment>
<keyword evidence="8 11" id="KW-0067">ATP-binding</keyword>
<dbReference type="InterPro" id="IPR027417">
    <property type="entry name" value="P-loop_NTPase"/>
</dbReference>
<dbReference type="InterPro" id="IPR018094">
    <property type="entry name" value="Thymidylate_kinase"/>
</dbReference>
<evidence type="ECO:0000256" key="7">
    <source>
        <dbReference type="ARBA" id="ARBA00022777"/>
    </source>
</evidence>
<keyword evidence="5 11" id="KW-0545">Nucleotide biosynthesis</keyword>
<dbReference type="SUPFAM" id="SSF52540">
    <property type="entry name" value="P-loop containing nucleoside triphosphate hydrolases"/>
    <property type="match status" value="1"/>
</dbReference>
<evidence type="ECO:0000313" key="14">
    <source>
        <dbReference type="Proteomes" id="UP000094296"/>
    </source>
</evidence>
<keyword evidence="6 11" id="KW-0547">Nucleotide-binding</keyword>
<dbReference type="AlphaFoldDB" id="A0A1E5FZ68"/>
<name>A0A1E5FZ68_9FIRM</name>
<dbReference type="RefSeq" id="WP_069644303.1">
    <property type="nucleotide sequence ID" value="NZ_MIJE01000035.1"/>
</dbReference>
<dbReference type="InterPro" id="IPR039430">
    <property type="entry name" value="Thymidylate_kin-like_dom"/>
</dbReference>
<keyword evidence="14" id="KW-1185">Reference proteome</keyword>
<evidence type="ECO:0000259" key="12">
    <source>
        <dbReference type="Pfam" id="PF02223"/>
    </source>
</evidence>
<evidence type="ECO:0000256" key="3">
    <source>
        <dbReference type="ARBA" id="ARBA00017144"/>
    </source>
</evidence>
<accession>A0A1E5FZ68</accession>
<proteinExistence type="inferred from homology"/>
<dbReference type="STRING" id="766136.BHF68_11605"/>
<dbReference type="GO" id="GO:0005524">
    <property type="term" value="F:ATP binding"/>
    <property type="evidence" value="ECO:0007669"/>
    <property type="project" value="UniProtKB-UniRule"/>
</dbReference>
<dbReference type="NCBIfam" id="TIGR00041">
    <property type="entry name" value="DTMP_kinase"/>
    <property type="match status" value="1"/>
</dbReference>
<evidence type="ECO:0000256" key="8">
    <source>
        <dbReference type="ARBA" id="ARBA00022840"/>
    </source>
</evidence>
<organism evidence="13 14">
    <name type="scientific">Desulfuribacillus alkaliarsenatis</name>
    <dbReference type="NCBI Taxonomy" id="766136"/>
    <lineage>
        <taxon>Bacteria</taxon>
        <taxon>Bacillati</taxon>
        <taxon>Bacillota</taxon>
        <taxon>Desulfuribacillia</taxon>
        <taxon>Desulfuribacillales</taxon>
        <taxon>Desulfuribacillaceae</taxon>
        <taxon>Desulfuribacillus</taxon>
    </lineage>
</organism>
<dbReference type="HAMAP" id="MF_00165">
    <property type="entry name" value="Thymidylate_kinase"/>
    <property type="match status" value="1"/>
</dbReference>
<evidence type="ECO:0000256" key="6">
    <source>
        <dbReference type="ARBA" id="ARBA00022741"/>
    </source>
</evidence>
<keyword evidence="4 11" id="KW-0808">Transferase</keyword>
<evidence type="ECO:0000256" key="9">
    <source>
        <dbReference type="ARBA" id="ARBA00048743"/>
    </source>
</evidence>